<dbReference type="Pfam" id="PF14316">
    <property type="entry name" value="DUF4381"/>
    <property type="match status" value="1"/>
</dbReference>
<proteinExistence type="predicted"/>
<accession>A0A917Z332</accession>
<gene>
    <name evidence="2" type="ORF">GCM10010982_34230</name>
</gene>
<keyword evidence="3" id="KW-1185">Reference proteome</keyword>
<comment type="caution">
    <text evidence="2">The sequence shown here is derived from an EMBL/GenBank/DDBJ whole genome shotgun (WGS) entry which is preliminary data.</text>
</comment>
<evidence type="ECO:0000313" key="3">
    <source>
        <dbReference type="Proteomes" id="UP000606935"/>
    </source>
</evidence>
<name>A0A917Z332_9ALTE</name>
<dbReference type="Proteomes" id="UP000606935">
    <property type="component" value="Unassembled WGS sequence"/>
</dbReference>
<dbReference type="RefSeq" id="WP_188698044.1">
    <property type="nucleotide sequence ID" value="NZ_BMLS01000007.1"/>
</dbReference>
<protein>
    <recommendedName>
        <fullName evidence="4">DUF4381 domain-containing protein</fullName>
    </recommendedName>
</protein>
<dbReference type="InterPro" id="IPR025489">
    <property type="entry name" value="DUF4381"/>
</dbReference>
<reference evidence="2" key="1">
    <citation type="journal article" date="2014" name="Int. J. Syst. Evol. Microbiol.">
        <title>Complete genome sequence of Corynebacterium casei LMG S-19264T (=DSM 44701T), isolated from a smear-ripened cheese.</title>
        <authorList>
            <consortium name="US DOE Joint Genome Institute (JGI-PGF)"/>
            <person name="Walter F."/>
            <person name="Albersmeier A."/>
            <person name="Kalinowski J."/>
            <person name="Ruckert C."/>
        </authorList>
    </citation>
    <scope>NUCLEOTIDE SEQUENCE</scope>
    <source>
        <strain evidence="2">CGMCC 1.7086</strain>
    </source>
</reference>
<feature type="transmembrane region" description="Helical" evidence="1">
    <location>
        <begin position="25"/>
        <end position="46"/>
    </location>
</feature>
<evidence type="ECO:0000256" key="1">
    <source>
        <dbReference type="SAM" id="Phobius"/>
    </source>
</evidence>
<reference evidence="2" key="2">
    <citation type="submission" date="2020-09" db="EMBL/GenBank/DDBJ databases">
        <authorList>
            <person name="Sun Q."/>
            <person name="Zhou Y."/>
        </authorList>
    </citation>
    <scope>NUCLEOTIDE SEQUENCE</scope>
    <source>
        <strain evidence="2">CGMCC 1.7086</strain>
    </source>
</reference>
<sequence length="166" mass="18935">MNANPLAALKDIHLPDPVSAWPPAYGWWLLAAVILALLIFTVRTLVAARRKKLAIRQAQAELASLDLTQPHWPDSLNSLLKRLTLTYLPREASASLHQQAWLDLLASLLPQKRREAFIRDYQPLLDNLYRADAKLDNAEHYRDLAKQWINQALPPSKKRLREAGHV</sequence>
<keyword evidence="1" id="KW-0812">Transmembrane</keyword>
<organism evidence="2 3">
    <name type="scientific">Bowmanella pacifica</name>
    <dbReference type="NCBI Taxonomy" id="502051"/>
    <lineage>
        <taxon>Bacteria</taxon>
        <taxon>Pseudomonadati</taxon>
        <taxon>Pseudomonadota</taxon>
        <taxon>Gammaproteobacteria</taxon>
        <taxon>Alteromonadales</taxon>
        <taxon>Alteromonadaceae</taxon>
        <taxon>Bowmanella</taxon>
    </lineage>
</organism>
<keyword evidence="1" id="KW-1133">Transmembrane helix</keyword>
<dbReference type="EMBL" id="BMLS01000007">
    <property type="protein sequence ID" value="GGO73528.1"/>
    <property type="molecule type" value="Genomic_DNA"/>
</dbReference>
<evidence type="ECO:0000313" key="2">
    <source>
        <dbReference type="EMBL" id="GGO73528.1"/>
    </source>
</evidence>
<keyword evidence="1" id="KW-0472">Membrane</keyword>
<dbReference type="AlphaFoldDB" id="A0A917Z332"/>
<evidence type="ECO:0008006" key="4">
    <source>
        <dbReference type="Google" id="ProtNLM"/>
    </source>
</evidence>